<evidence type="ECO:0000259" key="10">
    <source>
        <dbReference type="PROSITE" id="PS50850"/>
    </source>
</evidence>
<dbReference type="PANTHER" id="PTHR42718">
    <property type="entry name" value="MAJOR FACILITATOR SUPERFAMILY MULTIDRUG TRANSPORTER MFSC"/>
    <property type="match status" value="1"/>
</dbReference>
<evidence type="ECO:0000256" key="2">
    <source>
        <dbReference type="ARBA" id="ARBA00008537"/>
    </source>
</evidence>
<dbReference type="Gene3D" id="1.20.1250.20">
    <property type="entry name" value="MFS general substrate transporter like domains"/>
    <property type="match status" value="1"/>
</dbReference>
<dbReference type="GO" id="GO:0022857">
    <property type="term" value="F:transmembrane transporter activity"/>
    <property type="evidence" value="ECO:0007669"/>
    <property type="project" value="InterPro"/>
</dbReference>
<dbReference type="InterPro" id="IPR036259">
    <property type="entry name" value="MFS_trans_sf"/>
</dbReference>
<keyword evidence="5 9" id="KW-0812">Transmembrane</keyword>
<feature type="transmembrane region" description="Helical" evidence="9">
    <location>
        <begin position="415"/>
        <end position="433"/>
    </location>
</feature>
<keyword evidence="8" id="KW-0046">Antibiotic resistance</keyword>
<dbReference type="SUPFAM" id="SSF103473">
    <property type="entry name" value="MFS general substrate transporter"/>
    <property type="match status" value="1"/>
</dbReference>
<comment type="subcellular location">
    <subcellularLocation>
        <location evidence="1">Cell membrane</location>
        <topology evidence="1">Multi-pass membrane protein</topology>
    </subcellularLocation>
</comment>
<evidence type="ECO:0000256" key="4">
    <source>
        <dbReference type="ARBA" id="ARBA00022475"/>
    </source>
</evidence>
<evidence type="ECO:0000256" key="1">
    <source>
        <dbReference type="ARBA" id="ARBA00004651"/>
    </source>
</evidence>
<dbReference type="AlphaFoldDB" id="A0A678XC10"/>
<evidence type="ECO:0000256" key="8">
    <source>
        <dbReference type="ARBA" id="ARBA00023251"/>
    </source>
</evidence>
<proteinExistence type="inferred from homology"/>
<evidence type="ECO:0000313" key="11">
    <source>
        <dbReference type="EMBL" id="AYU66257.1"/>
    </source>
</evidence>
<name>A0A678XC10_9ACTN</name>
<feature type="transmembrane region" description="Helical" evidence="9">
    <location>
        <begin position="240"/>
        <end position="260"/>
    </location>
</feature>
<dbReference type="PROSITE" id="PS50850">
    <property type="entry name" value="MFS"/>
    <property type="match status" value="1"/>
</dbReference>
<dbReference type="EMBL" id="MH025886">
    <property type="protein sequence ID" value="AYU66257.1"/>
    <property type="molecule type" value="Genomic_DNA"/>
</dbReference>
<feature type="transmembrane region" description="Helical" evidence="9">
    <location>
        <begin position="314"/>
        <end position="332"/>
    </location>
</feature>
<dbReference type="Gene3D" id="1.20.1720.10">
    <property type="entry name" value="Multidrug resistance protein D"/>
    <property type="match status" value="1"/>
</dbReference>
<feature type="transmembrane region" description="Helical" evidence="9">
    <location>
        <begin position="371"/>
        <end position="394"/>
    </location>
</feature>
<sequence length="470" mass="48893">MSTTVRATAAQTSDRLEPAVLKLGIVLVFGTILAVLDSTVVNVGIEAIRSDFGSSLATVQWISTGYLLAFALVAPISGWATNRFGARRVWMVSVACFVLGSALCGLAWSAASLIVFRVLQGLGGGLIQPIGQSMIAQAAGPKRIGRVMSLLIIPLTFAPALGPVIGGVLIGLLSWQWIFYINVPLGALTLLLAARVLPRSTPEGGQRLDVLGLLLISPGLAALIYGFSETGNGHGFADTIVHAPIAVGALLLAAYAVHALRPGATPVLDPRLFGRRAFSHAILTSFLVGAALFSSIFMLPLYYQQARGQDALHAGLLLIPQDLGIAVAMFFAGKLTGRLGLRTVILVGITLSMAGTLAYTQVGQAPGELLLSAALFVRGMGLGAAMSPMITAVFQSVEPHQMPQAAGINNVVHRIGGSLGTATLVIVLQHQIAQRGAGLADSFGTAFWWALAISALTLVPALALPGRPRP</sequence>
<dbReference type="PANTHER" id="PTHR42718:SF9">
    <property type="entry name" value="MAJOR FACILITATOR SUPERFAMILY MULTIDRUG TRANSPORTER MFSC"/>
    <property type="match status" value="1"/>
</dbReference>
<keyword evidence="7 9" id="KW-0472">Membrane</keyword>
<comment type="similarity">
    <text evidence="2">Belongs to the major facilitator superfamily. EmrB family.</text>
</comment>
<feature type="domain" description="Major facilitator superfamily (MFS) profile" evidence="10">
    <location>
        <begin position="23"/>
        <end position="469"/>
    </location>
</feature>
<dbReference type="GO" id="GO:0046677">
    <property type="term" value="P:response to antibiotic"/>
    <property type="evidence" value="ECO:0007669"/>
    <property type="project" value="UniProtKB-KW"/>
</dbReference>
<dbReference type="InterPro" id="IPR020846">
    <property type="entry name" value="MFS_dom"/>
</dbReference>
<protein>
    <submittedName>
        <fullName evidence="11">TjhR6</fullName>
    </submittedName>
</protein>
<feature type="transmembrane region" description="Helical" evidence="9">
    <location>
        <begin position="445"/>
        <end position="464"/>
    </location>
</feature>
<dbReference type="InterPro" id="IPR011701">
    <property type="entry name" value="MFS"/>
</dbReference>
<keyword evidence="6 9" id="KW-1133">Transmembrane helix</keyword>
<organism evidence="11">
    <name type="scientific">Streptomyces aureus</name>
    <dbReference type="NCBI Taxonomy" id="193461"/>
    <lineage>
        <taxon>Bacteria</taxon>
        <taxon>Bacillati</taxon>
        <taxon>Actinomycetota</taxon>
        <taxon>Actinomycetes</taxon>
        <taxon>Kitasatosporales</taxon>
        <taxon>Streptomycetaceae</taxon>
        <taxon>Streptomyces</taxon>
    </lineage>
</organism>
<evidence type="ECO:0000256" key="3">
    <source>
        <dbReference type="ARBA" id="ARBA00022448"/>
    </source>
</evidence>
<feature type="transmembrane region" description="Helical" evidence="9">
    <location>
        <begin position="210"/>
        <end position="228"/>
    </location>
</feature>
<evidence type="ECO:0000256" key="7">
    <source>
        <dbReference type="ARBA" id="ARBA00023136"/>
    </source>
</evidence>
<dbReference type="NCBIfam" id="TIGR00711">
    <property type="entry name" value="efflux_EmrB"/>
    <property type="match status" value="1"/>
</dbReference>
<evidence type="ECO:0000256" key="6">
    <source>
        <dbReference type="ARBA" id="ARBA00022989"/>
    </source>
</evidence>
<feature type="transmembrane region" description="Helical" evidence="9">
    <location>
        <begin position="20"/>
        <end position="41"/>
    </location>
</feature>
<feature type="transmembrane region" description="Helical" evidence="9">
    <location>
        <begin position="281"/>
        <end position="302"/>
    </location>
</feature>
<feature type="transmembrane region" description="Helical" evidence="9">
    <location>
        <begin position="339"/>
        <end position="359"/>
    </location>
</feature>
<evidence type="ECO:0000256" key="9">
    <source>
        <dbReference type="SAM" id="Phobius"/>
    </source>
</evidence>
<feature type="transmembrane region" description="Helical" evidence="9">
    <location>
        <begin position="177"/>
        <end position="198"/>
    </location>
</feature>
<dbReference type="CDD" id="cd17503">
    <property type="entry name" value="MFS_LmrB_MDR_like"/>
    <property type="match status" value="1"/>
</dbReference>
<evidence type="ECO:0000256" key="5">
    <source>
        <dbReference type="ARBA" id="ARBA00022692"/>
    </source>
</evidence>
<accession>A0A678XC10</accession>
<feature type="transmembrane region" description="Helical" evidence="9">
    <location>
        <begin position="89"/>
        <end position="108"/>
    </location>
</feature>
<dbReference type="InterPro" id="IPR004638">
    <property type="entry name" value="EmrB-like"/>
</dbReference>
<keyword evidence="3" id="KW-0813">Transport</keyword>
<feature type="transmembrane region" description="Helical" evidence="9">
    <location>
        <begin position="61"/>
        <end position="82"/>
    </location>
</feature>
<keyword evidence="4" id="KW-1003">Cell membrane</keyword>
<reference evidence="11" key="1">
    <citation type="submission" date="2018-03" db="EMBL/GenBank/DDBJ databases">
        <title>Multiplexed Activation and Characterization of a Cryptic Gene Cluster Reveal Two Series of Aromatic Polyketides Generated by a Divergent Biosynthetic Pathway.</title>
        <authorList>
            <person name="Ji Z.-Y."/>
            <person name="Nie Q.-Y."/>
            <person name="Yin Y."/>
            <person name="Zhang M."/>
            <person name="Pan H.-X."/>
            <person name="Hou X.-F."/>
            <person name="Tang G.-L."/>
        </authorList>
    </citation>
    <scope>NUCLEOTIDE SEQUENCE</scope>
    <source>
        <strain evidence="11">SP-371</strain>
    </source>
</reference>
<dbReference type="Pfam" id="PF07690">
    <property type="entry name" value="MFS_1"/>
    <property type="match status" value="1"/>
</dbReference>
<feature type="transmembrane region" description="Helical" evidence="9">
    <location>
        <begin position="147"/>
        <end position="171"/>
    </location>
</feature>
<dbReference type="GO" id="GO:0005886">
    <property type="term" value="C:plasma membrane"/>
    <property type="evidence" value="ECO:0007669"/>
    <property type="project" value="UniProtKB-SubCell"/>
</dbReference>